<evidence type="ECO:0000256" key="2">
    <source>
        <dbReference type="PROSITE-ProRule" id="PRU00035"/>
    </source>
</evidence>
<dbReference type="PRINTS" id="PR00503">
    <property type="entry name" value="BROMODOMAIN"/>
</dbReference>
<keyword evidence="1 2" id="KW-0103">Bromodomain</keyword>
<dbReference type="SMART" id="SM00297">
    <property type="entry name" value="BROMO"/>
    <property type="match status" value="1"/>
</dbReference>
<dbReference type="Pfam" id="PF00439">
    <property type="entry name" value="Bromodomain"/>
    <property type="match status" value="1"/>
</dbReference>
<dbReference type="PROSITE" id="PS50014">
    <property type="entry name" value="BROMODOMAIN_2"/>
    <property type="match status" value="1"/>
</dbReference>
<dbReference type="EMBL" id="WRXP01004009">
    <property type="protein sequence ID" value="KAF1001513.1"/>
    <property type="molecule type" value="Genomic_DNA"/>
</dbReference>
<dbReference type="Proteomes" id="UP000593563">
    <property type="component" value="Unassembled WGS sequence"/>
</dbReference>
<reference evidence="4" key="1">
    <citation type="submission" date="2020-01" db="EMBL/GenBank/DDBJ databases">
        <title>The Celery Genome Sequence Reveals Sequential Paleo-tetraploidization, Resistance Gene Elimination, Karyotype Evolution, and Functional Innovation in Apiales.</title>
        <authorList>
            <person name="Song X."/>
        </authorList>
    </citation>
    <scope>NUCLEOTIDE SEQUENCE</scope>
    <source>
        <tissue evidence="4">Leaf</tissue>
    </source>
</reference>
<dbReference type="PANTHER" id="PTHR45926">
    <property type="entry name" value="OSJNBA0053K19.4 PROTEIN"/>
    <property type="match status" value="1"/>
</dbReference>
<evidence type="ECO:0000256" key="1">
    <source>
        <dbReference type="ARBA" id="ARBA00023117"/>
    </source>
</evidence>
<dbReference type="SUPFAM" id="SSF47370">
    <property type="entry name" value="Bromodomain"/>
    <property type="match status" value="1"/>
</dbReference>
<protein>
    <recommendedName>
        <fullName evidence="3">Bromo domain-containing protein</fullName>
    </recommendedName>
</protein>
<accession>A0A6L5B840</accession>
<sequence length="109" mass="12986">MSISPERETKRKRLVKTMELDPMEIRKVERLMMKKCGGILDKLMTHRNGWVFNNPVDVVGLRLIHYHLVVKRPMYLGTVRMKLDKGDYRNPLDFAKDVRLTFYNAIMYN</sequence>
<proteinExistence type="predicted"/>
<dbReference type="AlphaFoldDB" id="A0A6L5B840"/>
<dbReference type="Gene3D" id="1.20.920.10">
    <property type="entry name" value="Bromodomain-like"/>
    <property type="match status" value="1"/>
</dbReference>
<evidence type="ECO:0000313" key="5">
    <source>
        <dbReference type="Proteomes" id="UP000593563"/>
    </source>
</evidence>
<feature type="domain" description="Bromo" evidence="3">
    <location>
        <begin position="44"/>
        <end position="109"/>
    </location>
</feature>
<keyword evidence="5" id="KW-1185">Reference proteome</keyword>
<comment type="caution">
    <text evidence="4">The sequence shown here is derived from an EMBL/GenBank/DDBJ whole genome shotgun (WGS) entry which is preliminary data.</text>
</comment>
<name>A0A6L5B840_APIGR</name>
<evidence type="ECO:0000313" key="4">
    <source>
        <dbReference type="EMBL" id="KAF1001513.1"/>
    </source>
</evidence>
<evidence type="ECO:0000259" key="3">
    <source>
        <dbReference type="PROSITE" id="PS50014"/>
    </source>
</evidence>
<gene>
    <name evidence="4" type="ORF">AG4045_003933</name>
</gene>
<organism evidence="4 5">
    <name type="scientific">Apium graveolens</name>
    <name type="common">Celery</name>
    <dbReference type="NCBI Taxonomy" id="4045"/>
    <lineage>
        <taxon>Eukaryota</taxon>
        <taxon>Viridiplantae</taxon>
        <taxon>Streptophyta</taxon>
        <taxon>Embryophyta</taxon>
        <taxon>Tracheophyta</taxon>
        <taxon>Spermatophyta</taxon>
        <taxon>Magnoliopsida</taxon>
        <taxon>eudicotyledons</taxon>
        <taxon>Gunneridae</taxon>
        <taxon>Pentapetalae</taxon>
        <taxon>asterids</taxon>
        <taxon>campanulids</taxon>
        <taxon>Apiales</taxon>
        <taxon>Apiaceae</taxon>
        <taxon>Apioideae</taxon>
        <taxon>apioid superclade</taxon>
        <taxon>Apieae</taxon>
        <taxon>Apium</taxon>
    </lineage>
</organism>
<dbReference type="InterPro" id="IPR001487">
    <property type="entry name" value="Bromodomain"/>
</dbReference>
<dbReference type="InterPro" id="IPR036427">
    <property type="entry name" value="Bromodomain-like_sf"/>
</dbReference>